<dbReference type="InterPro" id="IPR000152">
    <property type="entry name" value="EGF-type_Asp/Asn_hydroxyl_site"/>
</dbReference>
<evidence type="ECO:0000256" key="1">
    <source>
        <dbReference type="ARBA" id="ARBA00022536"/>
    </source>
</evidence>
<feature type="domain" description="Sushi" evidence="12">
    <location>
        <begin position="1095"/>
        <end position="1155"/>
    </location>
</feature>
<feature type="compositionally biased region" description="Basic and acidic residues" evidence="9">
    <location>
        <begin position="10"/>
        <end position="23"/>
    </location>
</feature>
<evidence type="ECO:0000256" key="7">
    <source>
        <dbReference type="PROSITE-ProRule" id="PRU00076"/>
    </source>
</evidence>
<feature type="compositionally biased region" description="Basic and acidic residues" evidence="9">
    <location>
        <begin position="70"/>
        <end position="87"/>
    </location>
</feature>
<feature type="domain" description="EGF-like" evidence="11">
    <location>
        <begin position="1056"/>
        <end position="1092"/>
    </location>
</feature>
<dbReference type="SMART" id="SM00032">
    <property type="entry name" value="CCP"/>
    <property type="match status" value="13"/>
</dbReference>
<feature type="domain" description="Sushi" evidence="12">
    <location>
        <begin position="1648"/>
        <end position="1708"/>
    </location>
</feature>
<keyword evidence="1 7" id="KW-0245">EGF-like domain</keyword>
<dbReference type="InterPro" id="IPR000742">
    <property type="entry name" value="EGF"/>
</dbReference>
<dbReference type="EMBL" id="JAODUO010000758">
    <property type="protein sequence ID" value="KAK2174988.1"/>
    <property type="molecule type" value="Genomic_DNA"/>
</dbReference>
<feature type="domain" description="Sushi" evidence="12">
    <location>
        <begin position="1343"/>
        <end position="1401"/>
    </location>
</feature>
<dbReference type="PANTHER" id="PTHR46393:SF7">
    <property type="entry name" value="COMPLEMENT C2"/>
    <property type="match status" value="1"/>
</dbReference>
<evidence type="ECO:0000259" key="12">
    <source>
        <dbReference type="PROSITE" id="PS50923"/>
    </source>
</evidence>
<dbReference type="Gene3D" id="2.10.25.10">
    <property type="entry name" value="Laminin"/>
    <property type="match status" value="1"/>
</dbReference>
<feature type="domain" description="Sushi" evidence="12">
    <location>
        <begin position="1159"/>
        <end position="1222"/>
    </location>
</feature>
<accession>A0AAD9KQV8</accession>
<sequence>MRTLPLKGSLQDRRSGWNRRENADLTLQGITPRPSQRVERRENADLTLQGITPRPSQKVDSAREYGPCPSRDHSKTVAEGGTGERIRTLPLKGSLQDRRRGWNRRENTDPTPQVITPRPSQWVESAREYGPYPSRDHSKTVAEGGIGERIRTLPLKGSLQDRRRRWNRRENTDPTPQGITPRPSQRVESAREYGPYPSSDQAKTVAEACPNNCILCDYVVATETAKCTLCVDGFGIRTDEYTCTDCAPNCKDCPVNGASRCDDNKCSKQFVYNSNNQTCAVTVTPVTKAVLQSATQKVAILTSSTTAAKRLASPARQTVTSAYTVVTTTGLSVISATEATLPSTPTRHVQPSRPAVKFASLTMSKIEQNVPGAQCVMASRKTPKHVQVVHQTVNPAVQLAHRNVTQAGATNVSFTAAMITLVLRVQPSAQSATLMLLPTEPSVLGARANMPSKSVTRLAERFRPTVPMPITMTSPTERSVYSVTNPTLSTIQIRLAPYVQLAVRTATLMLQAIKQNALRAILTSASKTTTGLVQHGQLTVRNAILTQTPIEQNVPGAKVTLVSKTTTKRVQNVTKIAVTVSQVERQDAILRNATLSLPSTALTKRVLPMQRLQNKRELFSPSNAVDAASGRVMGSLKVKRLRTTCSINFPVKASAERAECSKCSDGLGVTDHYKICAACAPNCTACHTNGASRCDHDKCNPKFVFNSFDENCAAWPSNCEKCEFNNSTKRAECTKCADGLGVTDNKATCADCAPNCTTCHTNGASRCDHDKCHPTFVFNSFDRNCAAWPSNCEKCEFNNSTRRAECTKCTGGFGVKDNGKSCAAWPSNCEKCEFNNSTMRAECIKCADGLGVTVNRTTCEACAPNCTACHTNGASRCDDDKCNPKFVFNSFVKNCAAWPPNCEEVYLNNLTKRVECAMCAAGLGVTDDDQNCAACAPNCTACHTNGASRCDHDKCHTKFVFNDVDKICAGTLSSTAFKRLVLRGQLTVRHATLTLLPREQNVIGAKGHFGVKDDDKKCAECDQNCGDCFKSGATRCDPDQCHPKFVFNSLDKTCVDSNECDSYPCVNNATCVDAFNKYTCRCGPAYKGVICEADVVCPDLDLPYGVRLTNATHGNKYGDKLTYVCSEDHEFFMGDLERTCGGTGQWSGYEPFCTDLAGMKCEVPTLPPHARLTGTAGTGTEVPFKGSIEYVCDTGYSLTGGDLVRLCLVTKQWTGIPPQCQAIECPPPDLPLHVRQPRDKPRNTYGSTLIYDCDTGHELISGDLERSCGATGKWSGREPLCRVTECGPLSPVAHAIATLTGQSYLSVVEYKCKEGHRHTSGALKRTCQADQRWSGATPTCTVITCRQPPSVAFTVVSVEGMQYGGRALYECVEGHREVAGERVKTCTEQGEWSGDHLECQEILCDRPETIPHASIRVTGYAYKSKTIYTCQVGYEQAEGSSVSTCLESGEWNTTNFRCERSATPTVVEIFCGVPNQLPLTVVTSTGLDLRSIATYTCEEGYTPSVGVATSQCTTDGTWTSVNIECHPITCPLGTLQKSDITITETNNNRFGAMVKLSCNHGYKLVSGSAARRCQADGTWSGEDLICKEIRCPKPVSIHGGQTSTDGLTIGSVVTYNCSDVYRPTSGHYARTCMEDGSWSGQLLVCEEILCPDINVPASAKLRFAVKGRTVLSELTFTCVSGYFMTSGSPVQHCQVDGRWNGSLPVCEKVWCTDPPEMENARVDKNRTTFGDYVTYSCDDGFYLVQGSGRLTCGSKGDWQGDEPRCQGIECPIPENGYHAFPQFATRTVGSRAVYECQRGQVIISGDKERMCQSNGAWNGTVPACGVIPCPDPVKIVNATFSVKKGQRARTVVYRCRPGFDHVNGSKVRTCQPNGTWTGTDIECAASAVDFFKIFVPEDKPPTTRTEKLMASMGYLEADKRPTAVATGTVALVCVVALVPVLVLMDLPILKRHFKNLMLRNLRRRP</sequence>
<dbReference type="InterPro" id="IPR018097">
    <property type="entry name" value="EGF_Ca-bd_CS"/>
</dbReference>
<protein>
    <submittedName>
        <fullName evidence="13">Uncharacterized protein</fullName>
    </submittedName>
</protein>
<name>A0AAD9KQV8_RIDPI</name>
<feature type="disulfide bond" evidence="8">
    <location>
        <begin position="1530"/>
        <end position="1573"/>
    </location>
</feature>
<organism evidence="13 14">
    <name type="scientific">Ridgeia piscesae</name>
    <name type="common">Tubeworm</name>
    <dbReference type="NCBI Taxonomy" id="27915"/>
    <lineage>
        <taxon>Eukaryota</taxon>
        <taxon>Metazoa</taxon>
        <taxon>Spiralia</taxon>
        <taxon>Lophotrochozoa</taxon>
        <taxon>Annelida</taxon>
        <taxon>Polychaeta</taxon>
        <taxon>Sedentaria</taxon>
        <taxon>Canalipalpata</taxon>
        <taxon>Sabellida</taxon>
        <taxon>Siboglinidae</taxon>
        <taxon>Ridgeia</taxon>
    </lineage>
</organism>
<feature type="domain" description="Sushi" evidence="12">
    <location>
        <begin position="1827"/>
        <end position="1885"/>
    </location>
</feature>
<evidence type="ECO:0000256" key="5">
    <source>
        <dbReference type="ARBA" id="ARBA00023157"/>
    </source>
</evidence>
<keyword evidence="14" id="KW-1185">Reference proteome</keyword>
<feature type="disulfide bond" evidence="8">
    <location>
        <begin position="1650"/>
        <end position="1693"/>
    </location>
</feature>
<keyword evidence="2 8" id="KW-0768">Sushi</keyword>
<dbReference type="Proteomes" id="UP001209878">
    <property type="component" value="Unassembled WGS sequence"/>
</dbReference>
<dbReference type="InterPro" id="IPR035976">
    <property type="entry name" value="Sushi/SCR/CCP_sf"/>
</dbReference>
<feature type="compositionally biased region" description="Polar residues" evidence="9">
    <location>
        <begin position="173"/>
        <end position="187"/>
    </location>
</feature>
<evidence type="ECO:0000256" key="3">
    <source>
        <dbReference type="ARBA" id="ARBA00022729"/>
    </source>
</evidence>
<keyword evidence="3" id="KW-0732">Signal</keyword>
<feature type="compositionally biased region" description="Basic and acidic residues" evidence="9">
    <location>
        <begin position="95"/>
        <end position="108"/>
    </location>
</feature>
<feature type="domain" description="Sushi" evidence="12">
    <location>
        <begin position="1709"/>
        <end position="1767"/>
    </location>
</feature>
<evidence type="ECO:0000256" key="4">
    <source>
        <dbReference type="ARBA" id="ARBA00022737"/>
    </source>
</evidence>
<dbReference type="InterPro" id="IPR000436">
    <property type="entry name" value="Sushi_SCR_CCP_dom"/>
</dbReference>
<feature type="domain" description="Sushi" evidence="12">
    <location>
        <begin position="1768"/>
        <end position="1826"/>
    </location>
</feature>
<comment type="caution">
    <text evidence="13">The sequence shown here is derived from an EMBL/GenBank/DDBJ whole genome shotgun (WGS) entry which is preliminary data.</text>
</comment>
<dbReference type="Pfam" id="PF00084">
    <property type="entry name" value="Sushi"/>
    <property type="match status" value="13"/>
</dbReference>
<dbReference type="InterPro" id="IPR001881">
    <property type="entry name" value="EGF-like_Ca-bd_dom"/>
</dbReference>
<feature type="domain" description="Sushi" evidence="12">
    <location>
        <begin position="1284"/>
        <end position="1342"/>
    </location>
</feature>
<keyword evidence="10" id="KW-0472">Membrane</keyword>
<proteinExistence type="predicted"/>
<gene>
    <name evidence="13" type="ORF">NP493_755g00007</name>
</gene>
<dbReference type="PROSITE" id="PS01187">
    <property type="entry name" value="EGF_CA"/>
    <property type="match status" value="1"/>
</dbReference>
<feature type="disulfide bond" evidence="7">
    <location>
        <begin position="1082"/>
        <end position="1091"/>
    </location>
</feature>
<evidence type="ECO:0000313" key="13">
    <source>
        <dbReference type="EMBL" id="KAK2174988.1"/>
    </source>
</evidence>
<evidence type="ECO:0000256" key="2">
    <source>
        <dbReference type="ARBA" id="ARBA00022659"/>
    </source>
</evidence>
<feature type="domain" description="Sushi" evidence="12">
    <location>
        <begin position="1402"/>
        <end position="1460"/>
    </location>
</feature>
<comment type="caution">
    <text evidence="7">Lacks conserved residue(s) required for the propagation of feature annotation.</text>
</comment>
<dbReference type="SUPFAM" id="SSF57196">
    <property type="entry name" value="EGF/Laminin"/>
    <property type="match status" value="1"/>
</dbReference>
<evidence type="ECO:0000256" key="10">
    <source>
        <dbReference type="SAM" id="Phobius"/>
    </source>
</evidence>
<keyword evidence="4" id="KW-0677">Repeat</keyword>
<evidence type="ECO:0000259" key="11">
    <source>
        <dbReference type="PROSITE" id="PS50026"/>
    </source>
</evidence>
<dbReference type="PROSITE" id="PS00022">
    <property type="entry name" value="EGF_1"/>
    <property type="match status" value="1"/>
</dbReference>
<dbReference type="PANTHER" id="PTHR46393">
    <property type="entry name" value="SUSHI DOMAIN-CONTAINING PROTEIN"/>
    <property type="match status" value="1"/>
</dbReference>
<feature type="region of interest" description="Disordered" evidence="9">
    <location>
        <begin position="1"/>
        <end position="119"/>
    </location>
</feature>
<evidence type="ECO:0000256" key="9">
    <source>
        <dbReference type="SAM" id="MobiDB-lite"/>
    </source>
</evidence>
<dbReference type="SUPFAM" id="SSF57535">
    <property type="entry name" value="Complement control module/SCR domain"/>
    <property type="match status" value="13"/>
</dbReference>
<evidence type="ECO:0000313" key="14">
    <source>
        <dbReference type="Proteomes" id="UP001209878"/>
    </source>
</evidence>
<dbReference type="CDD" id="cd00054">
    <property type="entry name" value="EGF_CA"/>
    <property type="match status" value="1"/>
</dbReference>
<feature type="region of interest" description="Disordered" evidence="9">
    <location>
        <begin position="157"/>
        <end position="201"/>
    </location>
</feature>
<dbReference type="GO" id="GO:0005509">
    <property type="term" value="F:calcium ion binding"/>
    <property type="evidence" value="ECO:0007669"/>
    <property type="project" value="InterPro"/>
</dbReference>
<feature type="transmembrane region" description="Helical" evidence="10">
    <location>
        <begin position="1929"/>
        <end position="1949"/>
    </location>
</feature>
<keyword evidence="10" id="KW-0812">Transmembrane</keyword>
<evidence type="ECO:0000256" key="6">
    <source>
        <dbReference type="ARBA" id="ARBA00023180"/>
    </source>
</evidence>
<dbReference type="SMART" id="SM00179">
    <property type="entry name" value="EGF_CA"/>
    <property type="match status" value="1"/>
</dbReference>
<dbReference type="PROSITE" id="PS00010">
    <property type="entry name" value="ASX_HYDROXYL"/>
    <property type="match status" value="1"/>
</dbReference>
<dbReference type="PROSITE" id="PS50026">
    <property type="entry name" value="EGF_3"/>
    <property type="match status" value="1"/>
</dbReference>
<dbReference type="Gene3D" id="2.10.70.10">
    <property type="entry name" value="Complement Module, domain 1"/>
    <property type="match status" value="13"/>
</dbReference>
<feature type="domain" description="Sushi" evidence="12">
    <location>
        <begin position="1469"/>
        <end position="1527"/>
    </location>
</feature>
<feature type="domain" description="Sushi" evidence="12">
    <location>
        <begin position="1589"/>
        <end position="1647"/>
    </location>
</feature>
<evidence type="ECO:0000256" key="8">
    <source>
        <dbReference type="PROSITE-ProRule" id="PRU00302"/>
    </source>
</evidence>
<keyword evidence="10" id="KW-1133">Transmembrane helix</keyword>
<feature type="domain" description="Sushi" evidence="12">
    <location>
        <begin position="1528"/>
        <end position="1588"/>
    </location>
</feature>
<feature type="compositionally biased region" description="Polar residues" evidence="9">
    <location>
        <begin position="109"/>
        <end position="119"/>
    </location>
</feature>
<dbReference type="SMART" id="SM00181">
    <property type="entry name" value="EGF"/>
    <property type="match status" value="6"/>
</dbReference>
<dbReference type="SUPFAM" id="SSF57184">
    <property type="entry name" value="Growth factor receptor domain"/>
    <property type="match status" value="2"/>
</dbReference>
<feature type="domain" description="Sushi" evidence="12">
    <location>
        <begin position="1223"/>
        <end position="1283"/>
    </location>
</feature>
<dbReference type="PROSITE" id="PS50923">
    <property type="entry name" value="SUSHI"/>
    <property type="match status" value="13"/>
</dbReference>
<dbReference type="InterPro" id="IPR009030">
    <property type="entry name" value="Growth_fac_rcpt_cys_sf"/>
</dbReference>
<reference evidence="13" key="1">
    <citation type="journal article" date="2023" name="Mol. Biol. Evol.">
        <title>Third-Generation Sequencing Reveals the Adaptive Role of the Epigenome in Three Deep-Sea Polychaetes.</title>
        <authorList>
            <person name="Perez M."/>
            <person name="Aroh O."/>
            <person name="Sun Y."/>
            <person name="Lan Y."/>
            <person name="Juniper S.K."/>
            <person name="Young C.R."/>
            <person name="Angers B."/>
            <person name="Qian P.Y."/>
        </authorList>
    </citation>
    <scope>NUCLEOTIDE SEQUENCE</scope>
    <source>
        <strain evidence="13">R07B-5</strain>
    </source>
</reference>
<dbReference type="CDD" id="cd00033">
    <property type="entry name" value="CCP"/>
    <property type="match status" value="13"/>
</dbReference>
<feature type="disulfide bond" evidence="8">
    <location>
        <begin position="1225"/>
        <end position="1268"/>
    </location>
</feature>
<keyword evidence="5 7" id="KW-1015">Disulfide bond</keyword>
<feature type="disulfide bond" evidence="8">
    <location>
        <begin position="1097"/>
        <end position="1140"/>
    </location>
</feature>
<keyword evidence="6" id="KW-0325">Glycoprotein</keyword>